<dbReference type="AlphaFoldDB" id="A0A6P3VNE3"/>
<keyword evidence="2" id="KW-1185">Reference proteome</keyword>
<evidence type="ECO:0000313" key="2">
    <source>
        <dbReference type="Proteomes" id="UP000515152"/>
    </source>
</evidence>
<proteinExistence type="predicted"/>
<feature type="compositionally biased region" description="Basic residues" evidence="1">
    <location>
        <begin position="103"/>
        <end position="116"/>
    </location>
</feature>
<dbReference type="PANTHER" id="PTHR14386:SF2">
    <property type="entry name" value="PROTEIN FAM204A"/>
    <property type="match status" value="1"/>
</dbReference>
<accession>A0A6P3VNE3</accession>
<name>A0A6P3VNE3_CLUHA</name>
<protein>
    <submittedName>
        <fullName evidence="3">Protein FAM204A</fullName>
    </submittedName>
</protein>
<organism evidence="2 3">
    <name type="scientific">Clupea harengus</name>
    <name type="common">Atlantic herring</name>
    <dbReference type="NCBI Taxonomy" id="7950"/>
    <lineage>
        <taxon>Eukaryota</taxon>
        <taxon>Metazoa</taxon>
        <taxon>Chordata</taxon>
        <taxon>Craniata</taxon>
        <taxon>Vertebrata</taxon>
        <taxon>Euteleostomi</taxon>
        <taxon>Actinopterygii</taxon>
        <taxon>Neopterygii</taxon>
        <taxon>Teleostei</taxon>
        <taxon>Clupei</taxon>
        <taxon>Clupeiformes</taxon>
        <taxon>Clupeoidei</taxon>
        <taxon>Clupeidae</taxon>
        <taxon>Clupea</taxon>
    </lineage>
</organism>
<feature type="region of interest" description="Disordered" evidence="1">
    <location>
        <begin position="85"/>
        <end position="136"/>
    </location>
</feature>
<dbReference type="CTD" id="63877"/>
<reference evidence="3" key="1">
    <citation type="submission" date="2025-08" db="UniProtKB">
        <authorList>
            <consortium name="RefSeq"/>
        </authorList>
    </citation>
    <scope>IDENTIFICATION</scope>
</reference>
<dbReference type="PANTHER" id="PTHR14386">
    <property type="entry name" value="PROTEIN FAM204A"/>
    <property type="match status" value="1"/>
</dbReference>
<feature type="region of interest" description="Disordered" evidence="1">
    <location>
        <begin position="1"/>
        <end position="31"/>
    </location>
</feature>
<dbReference type="Proteomes" id="UP000515152">
    <property type="component" value="Chromosome 14"/>
</dbReference>
<gene>
    <name evidence="3" type="primary">fam204a</name>
</gene>
<feature type="compositionally biased region" description="Basic and acidic residues" evidence="1">
    <location>
        <begin position="92"/>
        <end position="102"/>
    </location>
</feature>
<dbReference type="OrthoDB" id="2418792at2759"/>
<sequence length="246" mass="27693">MYSGLLPKDLSEADLSSDDSENGVCEGDRDASEAIVRESKDDAIALLSSETSVTQVEALQFVDSAGDGNSSDECLPGVSKEMWKKFKHLQKRKDDQSRELPSTKRKRKHRANKRKRSDPETLNKESKKAEEVNAPEKHLDGLKQYFGINDRFEPPACSKRPCQSGLQKTIDSAIAEGEFEKAEELSDRLATRELGVKIKNAVDCRDFVQAKQEMEASKAAQQRKKSVVWGFEAKQRWETKSNMGYM</sequence>
<dbReference type="RefSeq" id="XP_012676943.2">
    <property type="nucleotide sequence ID" value="XM_012821489.3"/>
</dbReference>
<evidence type="ECO:0000256" key="1">
    <source>
        <dbReference type="SAM" id="MobiDB-lite"/>
    </source>
</evidence>
<dbReference type="GeneID" id="105894934"/>
<dbReference type="KEGG" id="char:105894934"/>
<feature type="compositionally biased region" description="Basic and acidic residues" evidence="1">
    <location>
        <begin position="117"/>
        <end position="136"/>
    </location>
</feature>
<evidence type="ECO:0000313" key="3">
    <source>
        <dbReference type="RefSeq" id="XP_012676943.2"/>
    </source>
</evidence>
<dbReference type="InterPro" id="IPR037690">
    <property type="entry name" value="FAM204A"/>
</dbReference>